<dbReference type="AlphaFoldDB" id="A0A9X2K2I4"/>
<evidence type="ECO:0000313" key="1">
    <source>
        <dbReference type="EMBL" id="MCP2357429.1"/>
    </source>
</evidence>
<proteinExistence type="predicted"/>
<comment type="caution">
    <text evidence="1">The sequence shown here is derived from an EMBL/GenBank/DDBJ whole genome shotgun (WGS) entry which is preliminary data.</text>
</comment>
<sequence length="93" mass="9502">MSLRLRAGVTLTPTGETAVLLDERTGRYWQLNATGVLVLRGLLAGQTPAGIAGTLTRACPEAASTAGADVAALLARLRAAGLVTGTPAHRRPV</sequence>
<organism evidence="1 2">
    <name type="scientific">Nonomuraea thailandensis</name>
    <dbReference type="NCBI Taxonomy" id="1188745"/>
    <lineage>
        <taxon>Bacteria</taxon>
        <taxon>Bacillati</taxon>
        <taxon>Actinomycetota</taxon>
        <taxon>Actinomycetes</taxon>
        <taxon>Streptosporangiales</taxon>
        <taxon>Streptosporangiaceae</taxon>
        <taxon>Nonomuraea</taxon>
    </lineage>
</organism>
<dbReference type="InterPro" id="IPR008792">
    <property type="entry name" value="PQQD"/>
</dbReference>
<protein>
    <recommendedName>
        <fullName evidence="3">Lasso peptide biosynthesis PqqD family chaperone</fullName>
    </recommendedName>
</protein>
<accession>A0A9X2K2I4</accession>
<evidence type="ECO:0000313" key="2">
    <source>
        <dbReference type="Proteomes" id="UP001139648"/>
    </source>
</evidence>
<dbReference type="Proteomes" id="UP001139648">
    <property type="component" value="Unassembled WGS sequence"/>
</dbReference>
<dbReference type="Pfam" id="PF05402">
    <property type="entry name" value="PqqD"/>
    <property type="match status" value="1"/>
</dbReference>
<dbReference type="InterPro" id="IPR041881">
    <property type="entry name" value="PqqD_sf"/>
</dbReference>
<dbReference type="Gene3D" id="1.10.10.1150">
    <property type="entry name" value="Coenzyme PQQ synthesis protein D (PqqD)"/>
    <property type="match status" value="1"/>
</dbReference>
<dbReference type="NCBIfam" id="NF033530">
    <property type="entry name" value="lasso_PqqD_Strm"/>
    <property type="match status" value="1"/>
</dbReference>
<name>A0A9X2K2I4_9ACTN</name>
<reference evidence="1" key="1">
    <citation type="submission" date="2022-06" db="EMBL/GenBank/DDBJ databases">
        <title>Sequencing the genomes of 1000 actinobacteria strains.</title>
        <authorList>
            <person name="Klenk H.-P."/>
        </authorList>
    </citation>
    <scope>NUCLEOTIDE SEQUENCE</scope>
    <source>
        <strain evidence="1">DSM 46694</strain>
    </source>
</reference>
<evidence type="ECO:0008006" key="3">
    <source>
        <dbReference type="Google" id="ProtNLM"/>
    </source>
</evidence>
<dbReference type="RefSeq" id="WP_253744554.1">
    <property type="nucleotide sequence ID" value="NZ_BAABKA010000015.1"/>
</dbReference>
<dbReference type="EMBL" id="JAMZEB010000002">
    <property type="protein sequence ID" value="MCP2357429.1"/>
    <property type="molecule type" value="Genomic_DNA"/>
</dbReference>
<gene>
    <name evidence="1" type="ORF">HD597_004449</name>
</gene>
<keyword evidence="2" id="KW-1185">Reference proteome</keyword>